<organism evidence="2 3">
    <name type="scientific">Candidatus Buchananbacteria bacterium RIFCSPHIGHO2_01_FULL_39_14</name>
    <dbReference type="NCBI Taxonomy" id="1797532"/>
    <lineage>
        <taxon>Bacteria</taxon>
        <taxon>Candidatus Buchananiibacteriota</taxon>
    </lineage>
</organism>
<dbReference type="Proteomes" id="UP000178930">
    <property type="component" value="Unassembled WGS sequence"/>
</dbReference>
<evidence type="ECO:0000313" key="3">
    <source>
        <dbReference type="Proteomes" id="UP000178930"/>
    </source>
</evidence>
<reference evidence="2 3" key="1">
    <citation type="journal article" date="2016" name="Nat. Commun.">
        <title>Thousands of microbial genomes shed light on interconnected biogeochemical processes in an aquifer system.</title>
        <authorList>
            <person name="Anantharaman K."/>
            <person name="Brown C.T."/>
            <person name="Hug L.A."/>
            <person name="Sharon I."/>
            <person name="Castelle C.J."/>
            <person name="Probst A.J."/>
            <person name="Thomas B.C."/>
            <person name="Singh A."/>
            <person name="Wilkins M.J."/>
            <person name="Karaoz U."/>
            <person name="Brodie E.L."/>
            <person name="Williams K.H."/>
            <person name="Hubbard S.S."/>
            <person name="Banfield J.F."/>
        </authorList>
    </citation>
    <scope>NUCLEOTIDE SEQUENCE [LARGE SCALE GENOMIC DNA]</scope>
</reference>
<evidence type="ECO:0000313" key="2">
    <source>
        <dbReference type="EMBL" id="OGY43275.1"/>
    </source>
</evidence>
<evidence type="ECO:0000256" key="1">
    <source>
        <dbReference type="SAM" id="Phobius"/>
    </source>
</evidence>
<protein>
    <submittedName>
        <fullName evidence="2">Uncharacterized protein</fullName>
    </submittedName>
</protein>
<keyword evidence="1" id="KW-0812">Transmembrane</keyword>
<feature type="transmembrane region" description="Helical" evidence="1">
    <location>
        <begin position="136"/>
        <end position="157"/>
    </location>
</feature>
<gene>
    <name evidence="2" type="ORF">A2729_02470</name>
</gene>
<accession>A0A1G1XT54</accession>
<feature type="transmembrane region" description="Helical" evidence="1">
    <location>
        <begin position="58"/>
        <end position="80"/>
    </location>
</feature>
<name>A0A1G1XT54_9BACT</name>
<feature type="transmembrane region" description="Helical" evidence="1">
    <location>
        <begin position="20"/>
        <end position="37"/>
    </location>
</feature>
<comment type="caution">
    <text evidence="2">The sequence shown here is derived from an EMBL/GenBank/DDBJ whole genome shotgun (WGS) entry which is preliminary data.</text>
</comment>
<dbReference type="AlphaFoldDB" id="A0A1G1XT54"/>
<keyword evidence="1" id="KW-1133">Transmembrane helix</keyword>
<proteinExistence type="predicted"/>
<keyword evidence="1" id="KW-0472">Membrane</keyword>
<sequence>MYLTVHAAAGVLIGSYINSSPISFLVGFISHFFLDMLPHRDGNFPRRGHTAKSLSRLYFNKIVSLIYFDICLAIIVAAMLFTNNYYFLDQSIIWGMIGAILPDIFQALSFFWKKNRFLKKFNEFHNFLHYTPEKQISFILGNLTQLVTLIILINPLIDFKI</sequence>
<feature type="transmembrane region" description="Helical" evidence="1">
    <location>
        <begin position="92"/>
        <end position="112"/>
    </location>
</feature>
<dbReference type="EMBL" id="MHIB01000039">
    <property type="protein sequence ID" value="OGY43275.1"/>
    <property type="molecule type" value="Genomic_DNA"/>
</dbReference>